<keyword evidence="6" id="KW-1185">Reference proteome</keyword>
<dbReference type="InterPro" id="IPR036935">
    <property type="entry name" value="Ribosomal_bL9_N_sf"/>
</dbReference>
<evidence type="ECO:0000259" key="4">
    <source>
        <dbReference type="Pfam" id="PF01281"/>
    </source>
</evidence>
<reference evidence="5" key="1">
    <citation type="journal article" date="2022" name="Int. J. Mol. Sci.">
        <title>Draft Genome of Tanacetum Coccineum: Genomic Comparison of Closely Related Tanacetum-Family Plants.</title>
        <authorList>
            <person name="Yamashiro T."/>
            <person name="Shiraishi A."/>
            <person name="Nakayama K."/>
            <person name="Satake H."/>
        </authorList>
    </citation>
    <scope>NUCLEOTIDE SEQUENCE</scope>
</reference>
<evidence type="ECO:0000256" key="1">
    <source>
        <dbReference type="ARBA" id="ARBA00010605"/>
    </source>
</evidence>
<dbReference type="Pfam" id="PF01281">
    <property type="entry name" value="Ribosomal_L9_N"/>
    <property type="match status" value="1"/>
</dbReference>
<dbReference type="InterPro" id="IPR009027">
    <property type="entry name" value="Ribosomal_bL9/RNase_H1_N"/>
</dbReference>
<dbReference type="EMBL" id="BQNB010012886">
    <property type="protein sequence ID" value="GJT09153.1"/>
    <property type="molecule type" value="Genomic_DNA"/>
</dbReference>
<gene>
    <name evidence="5" type="ORF">Tco_0843615</name>
</gene>
<comment type="similarity">
    <text evidence="1">Belongs to the bacterial ribosomal protein bL9 family.</text>
</comment>
<evidence type="ECO:0000313" key="6">
    <source>
        <dbReference type="Proteomes" id="UP001151760"/>
    </source>
</evidence>
<proteinExistence type="inferred from homology"/>
<dbReference type="Gene3D" id="3.40.5.10">
    <property type="entry name" value="Ribosomal protein L9, N-terminal domain"/>
    <property type="match status" value="1"/>
</dbReference>
<organism evidence="5 6">
    <name type="scientific">Tanacetum coccineum</name>
    <dbReference type="NCBI Taxonomy" id="301880"/>
    <lineage>
        <taxon>Eukaryota</taxon>
        <taxon>Viridiplantae</taxon>
        <taxon>Streptophyta</taxon>
        <taxon>Embryophyta</taxon>
        <taxon>Tracheophyta</taxon>
        <taxon>Spermatophyta</taxon>
        <taxon>Magnoliopsida</taxon>
        <taxon>eudicotyledons</taxon>
        <taxon>Gunneridae</taxon>
        <taxon>Pentapetalae</taxon>
        <taxon>asterids</taxon>
        <taxon>campanulids</taxon>
        <taxon>Asterales</taxon>
        <taxon>Asteraceae</taxon>
        <taxon>Asteroideae</taxon>
        <taxon>Anthemideae</taxon>
        <taxon>Anthemidinae</taxon>
        <taxon>Tanacetum</taxon>
    </lineage>
</organism>
<evidence type="ECO:0000256" key="2">
    <source>
        <dbReference type="ARBA" id="ARBA00022980"/>
    </source>
</evidence>
<dbReference type="GO" id="GO:0005840">
    <property type="term" value="C:ribosome"/>
    <property type="evidence" value="ECO:0007669"/>
    <property type="project" value="UniProtKB-KW"/>
</dbReference>
<name>A0ABQ5B6K8_9ASTR</name>
<evidence type="ECO:0000256" key="3">
    <source>
        <dbReference type="ARBA" id="ARBA00023274"/>
    </source>
</evidence>
<dbReference type="SUPFAM" id="SSF55658">
    <property type="entry name" value="L9 N-domain-like"/>
    <property type="match status" value="1"/>
</dbReference>
<sequence>MPRRSILSFSDFSPARYVAGEKRAGERGFCCSVCWKGLHKIILIEYVTDVGKKGQLLDVKARFYRNFLQPSGKARIVTTDLIKEMKVEEEIIEAEKKLSLIDLLFVTMVAHSKVCRLVTIPFARKNEGLKRGLQSVDSSDYPMIESVLSQGGRRSLTSLAQSIMANFCARSLNNHRKPSGAVLSATTSVLMPMRLSAGTMFDQYYGGVNSLIQVPWIPCACFHAYALFRDQSQIALEVRSNKCFFVESSNYKQEGGWITSVEIKPITKSIVRWNSNHKVDGRNPVNYSYGILLLEAITGRNPVNFGHP</sequence>
<keyword evidence="3" id="KW-0687">Ribonucleoprotein</keyword>
<dbReference type="InterPro" id="IPR020070">
    <property type="entry name" value="Ribosomal_bL9_N"/>
</dbReference>
<evidence type="ECO:0000313" key="5">
    <source>
        <dbReference type="EMBL" id="GJT09153.1"/>
    </source>
</evidence>
<reference evidence="5" key="2">
    <citation type="submission" date="2022-01" db="EMBL/GenBank/DDBJ databases">
        <authorList>
            <person name="Yamashiro T."/>
            <person name="Shiraishi A."/>
            <person name="Satake H."/>
            <person name="Nakayama K."/>
        </authorList>
    </citation>
    <scope>NUCLEOTIDE SEQUENCE</scope>
</reference>
<dbReference type="Proteomes" id="UP001151760">
    <property type="component" value="Unassembled WGS sequence"/>
</dbReference>
<accession>A0ABQ5B6K8</accession>
<protein>
    <submittedName>
        <fullName evidence="5">50S ribosomal protein L9, chloroplastic</fullName>
    </submittedName>
</protein>
<comment type="caution">
    <text evidence="5">The sequence shown here is derived from an EMBL/GenBank/DDBJ whole genome shotgun (WGS) entry which is preliminary data.</text>
</comment>
<keyword evidence="2 5" id="KW-0689">Ribosomal protein</keyword>
<feature type="domain" description="Ribosomal protein L9" evidence="4">
    <location>
        <begin position="40"/>
        <end position="85"/>
    </location>
</feature>